<dbReference type="Proteomes" id="UP000471409">
    <property type="component" value="Unassembled WGS sequence"/>
</dbReference>
<protein>
    <submittedName>
        <fullName evidence="1">Uncharacterized protein</fullName>
    </submittedName>
</protein>
<proteinExistence type="predicted"/>
<name>A0A6P0DV53_RHILE</name>
<organism evidence="1 2">
    <name type="scientific">Rhizobium leguminosarum</name>
    <dbReference type="NCBI Taxonomy" id="384"/>
    <lineage>
        <taxon>Bacteria</taxon>
        <taxon>Pseudomonadati</taxon>
        <taxon>Pseudomonadota</taxon>
        <taxon>Alphaproteobacteria</taxon>
        <taxon>Hyphomicrobiales</taxon>
        <taxon>Rhizobiaceae</taxon>
        <taxon>Rhizobium/Agrobacterium group</taxon>
        <taxon>Rhizobium</taxon>
    </lineage>
</organism>
<dbReference type="EMBL" id="WXXP01000338">
    <property type="protein sequence ID" value="NEK55226.1"/>
    <property type="molecule type" value="Genomic_DNA"/>
</dbReference>
<sequence length="65" mass="6696">MASNIPAALTAPIFTFDVQSGGQFQNETRMILLGHGLAGGTLAEGQISICNNRTDARVLCGAGSM</sequence>
<comment type="caution">
    <text evidence="1">The sequence shown here is derived from an EMBL/GenBank/DDBJ whole genome shotgun (WGS) entry which is preliminary data.</text>
</comment>
<evidence type="ECO:0000313" key="1">
    <source>
        <dbReference type="EMBL" id="NEK55226.1"/>
    </source>
</evidence>
<gene>
    <name evidence="1" type="ORF">GUK36_38990</name>
</gene>
<accession>A0A6P0DV53</accession>
<evidence type="ECO:0000313" key="2">
    <source>
        <dbReference type="Proteomes" id="UP000471409"/>
    </source>
</evidence>
<dbReference type="AlphaFoldDB" id="A0A6P0DV53"/>
<reference evidence="1 2" key="1">
    <citation type="submission" date="2020-01" db="EMBL/GenBank/DDBJ databases">
        <title>Rhizobium genotypes associated with high levels of biological nitrogen fixation by grain legumes in a temperate-maritime cropping system.</title>
        <authorList>
            <person name="Maluk M."/>
            <person name="Francesc Ferrando Molina F."/>
            <person name="Lopez Del Egido L."/>
            <person name="Lafos M."/>
            <person name="Langarica-Fuentes A."/>
            <person name="Gebre Yohannes G."/>
            <person name="Young M.W."/>
            <person name="Martin P."/>
            <person name="Gantlett R."/>
            <person name="Kenicer G."/>
            <person name="Hawes C."/>
            <person name="Begg G.S."/>
            <person name="Quilliam R.S."/>
            <person name="Squire G.R."/>
            <person name="Poole P.S."/>
            <person name="Young P.W."/>
            <person name="Iannetta P.M."/>
            <person name="James E.K."/>
        </authorList>
    </citation>
    <scope>NUCLEOTIDE SEQUENCE [LARGE SCALE GENOMIC DNA]</scope>
    <source>
        <strain evidence="1 2">JHI944</strain>
    </source>
</reference>
<dbReference type="RefSeq" id="WP_164001057.1">
    <property type="nucleotide sequence ID" value="NZ_WXXP01000338.1"/>
</dbReference>
<feature type="non-terminal residue" evidence="1">
    <location>
        <position position="65"/>
    </location>
</feature>